<dbReference type="EMBL" id="AP004309">
    <property type="protein sequence ID" value="BAC10128.1"/>
    <property type="molecule type" value="Genomic_DNA"/>
</dbReference>
<evidence type="ECO:0000313" key="2">
    <source>
        <dbReference type="EMBL" id="BAC10172.1"/>
    </source>
</evidence>
<dbReference type="EMBL" id="AP004380">
    <property type="protein sequence ID" value="BAC10172.1"/>
    <property type="molecule type" value="Genomic_DNA"/>
</dbReference>
<reference evidence="3" key="3">
    <citation type="journal article" date="2005" name="Nature">
        <title>The map-based sequence of the rice genome.</title>
        <authorList>
            <consortium name="International rice genome sequencing project (IRGSP)"/>
            <person name="Matsumoto T."/>
            <person name="Wu J."/>
            <person name="Kanamori H."/>
            <person name="Katayose Y."/>
            <person name="Fujisawa M."/>
            <person name="Namiki N."/>
            <person name="Mizuno H."/>
            <person name="Yamamoto K."/>
            <person name="Antonio B.A."/>
            <person name="Baba T."/>
            <person name="Sakata K."/>
            <person name="Nagamura Y."/>
            <person name="Aoki H."/>
            <person name="Arikawa K."/>
            <person name="Arita K."/>
            <person name="Bito T."/>
            <person name="Chiden Y."/>
            <person name="Fujitsuka N."/>
            <person name="Fukunaka R."/>
            <person name="Hamada M."/>
            <person name="Harada C."/>
            <person name="Hayashi A."/>
            <person name="Hijishita S."/>
            <person name="Honda M."/>
            <person name="Hosokawa S."/>
            <person name="Ichikawa Y."/>
            <person name="Idonuma A."/>
            <person name="Iijima M."/>
            <person name="Ikeda M."/>
            <person name="Ikeno M."/>
            <person name="Ito K."/>
            <person name="Ito S."/>
            <person name="Ito T."/>
            <person name="Ito Y."/>
            <person name="Ito Y."/>
            <person name="Iwabuchi A."/>
            <person name="Kamiya K."/>
            <person name="Karasawa W."/>
            <person name="Kurita K."/>
            <person name="Katagiri S."/>
            <person name="Kikuta A."/>
            <person name="Kobayashi H."/>
            <person name="Kobayashi N."/>
            <person name="Machita K."/>
            <person name="Maehara T."/>
            <person name="Masukawa M."/>
            <person name="Mizubayashi T."/>
            <person name="Mukai Y."/>
            <person name="Nagasaki H."/>
            <person name="Nagata Y."/>
            <person name="Naito S."/>
            <person name="Nakashima M."/>
            <person name="Nakama Y."/>
            <person name="Nakamichi Y."/>
            <person name="Nakamura M."/>
            <person name="Meguro A."/>
            <person name="Negishi M."/>
            <person name="Ohta I."/>
            <person name="Ohta T."/>
            <person name="Okamoto M."/>
            <person name="Ono N."/>
            <person name="Saji S."/>
            <person name="Sakaguchi M."/>
            <person name="Sakai K."/>
            <person name="Shibata M."/>
            <person name="Shimokawa T."/>
            <person name="Song J."/>
            <person name="Takazaki Y."/>
            <person name="Terasawa K."/>
            <person name="Tsugane M."/>
            <person name="Tsuji K."/>
            <person name="Ueda S."/>
            <person name="Waki K."/>
            <person name="Yamagata H."/>
            <person name="Yamamoto M."/>
            <person name="Yamamoto S."/>
            <person name="Yamane H."/>
            <person name="Yoshiki S."/>
            <person name="Yoshihara R."/>
            <person name="Yukawa K."/>
            <person name="Zhong H."/>
            <person name="Yano M."/>
            <person name="Yuan Q."/>
            <person name="Ouyang S."/>
            <person name="Liu J."/>
            <person name="Jones K.M."/>
            <person name="Gansberger K."/>
            <person name="Moffat K."/>
            <person name="Hill J."/>
            <person name="Bera J."/>
            <person name="Fadrosh D."/>
            <person name="Jin S."/>
            <person name="Johri S."/>
            <person name="Kim M."/>
            <person name="Overton L."/>
            <person name="Reardon M."/>
            <person name="Tsitrin T."/>
            <person name="Vuong H."/>
            <person name="Weaver B."/>
            <person name="Ciecko A."/>
            <person name="Tallon L."/>
            <person name="Jackson J."/>
            <person name="Pai G."/>
            <person name="Aken S.V."/>
            <person name="Utterback T."/>
            <person name="Reidmuller S."/>
            <person name="Feldblyum T."/>
            <person name="Hsiao J."/>
            <person name="Zismann V."/>
            <person name="Iobst S."/>
            <person name="de Vazeille A.R."/>
            <person name="Buell C.R."/>
            <person name="Ying K."/>
            <person name="Li Y."/>
            <person name="Lu T."/>
            <person name="Huang Y."/>
            <person name="Zhao Q."/>
            <person name="Feng Q."/>
            <person name="Zhang L."/>
            <person name="Zhu J."/>
            <person name="Weng Q."/>
            <person name="Mu J."/>
            <person name="Lu Y."/>
            <person name="Fan D."/>
            <person name="Liu Y."/>
            <person name="Guan J."/>
            <person name="Zhang Y."/>
            <person name="Yu S."/>
            <person name="Liu X."/>
            <person name="Zhang Y."/>
            <person name="Hong G."/>
            <person name="Han B."/>
            <person name="Choisne N."/>
            <person name="Demange N."/>
            <person name="Orjeda G."/>
            <person name="Samain S."/>
            <person name="Cattolico L."/>
            <person name="Pelletier E."/>
            <person name="Couloux A."/>
            <person name="Segurens B."/>
            <person name="Wincker P."/>
            <person name="D'Hont A."/>
            <person name="Scarpelli C."/>
            <person name="Weissenbach J."/>
            <person name="Salanoubat M."/>
            <person name="Quetier F."/>
            <person name="Yu Y."/>
            <person name="Kim H.R."/>
            <person name="Rambo T."/>
            <person name="Currie J."/>
            <person name="Collura K."/>
            <person name="Luo M."/>
            <person name="Yang T."/>
            <person name="Ammiraju J.S.S."/>
            <person name="Engler F."/>
            <person name="Soderlund C."/>
            <person name="Wing R.A."/>
            <person name="Palmer L.E."/>
            <person name="de la Bastide M."/>
            <person name="Spiegel L."/>
            <person name="Nascimento L."/>
            <person name="Zutavern T."/>
            <person name="O'Shaughnessy A."/>
            <person name="Dike S."/>
            <person name="Dedhia N."/>
            <person name="Preston R."/>
            <person name="Balija V."/>
            <person name="McCombie W.R."/>
            <person name="Chow T."/>
            <person name="Chen H."/>
            <person name="Chung M."/>
            <person name="Chen C."/>
            <person name="Shaw J."/>
            <person name="Wu H."/>
            <person name="Hsiao K."/>
            <person name="Chao Y."/>
            <person name="Chu M."/>
            <person name="Cheng C."/>
            <person name="Hour A."/>
            <person name="Lee P."/>
            <person name="Lin S."/>
            <person name="Lin Y."/>
            <person name="Liou J."/>
            <person name="Liu S."/>
            <person name="Hsing Y."/>
            <person name="Raghuvanshi S."/>
            <person name="Mohanty A."/>
            <person name="Bharti A.K."/>
            <person name="Gaur A."/>
            <person name="Gupta V."/>
            <person name="Kumar D."/>
            <person name="Ravi V."/>
            <person name="Vij S."/>
            <person name="Kapur A."/>
            <person name="Khurana P."/>
            <person name="Khurana P."/>
            <person name="Khurana J.P."/>
            <person name="Tyagi A.K."/>
            <person name="Gaikwad K."/>
            <person name="Singh A."/>
            <person name="Dalal V."/>
            <person name="Srivastava S."/>
            <person name="Dixit A."/>
            <person name="Pal A.K."/>
            <person name="Ghazi I.A."/>
            <person name="Yadav M."/>
            <person name="Pandit A."/>
            <person name="Bhargava A."/>
            <person name="Sureshbabu K."/>
            <person name="Batra K."/>
            <person name="Sharma T.R."/>
            <person name="Mohapatra T."/>
            <person name="Singh N.K."/>
            <person name="Messing J."/>
            <person name="Nelson A.B."/>
            <person name="Fuks G."/>
            <person name="Kavchok S."/>
            <person name="Keizer G."/>
            <person name="Linton E."/>
            <person name="Llaca V."/>
            <person name="Song R."/>
            <person name="Tanyolac B."/>
            <person name="Young S."/>
            <person name="Ho-Il K."/>
            <person name="Hahn J.H."/>
            <person name="Sangsakoo G."/>
            <person name="Vanavichit A."/>
            <person name="de Mattos Luiz.A.T."/>
            <person name="Zimmer P.D."/>
            <person name="Malone G."/>
            <person name="Dellagostin O."/>
            <person name="de Oliveira A.C."/>
            <person name="Bevan M."/>
            <person name="Bancroft I."/>
            <person name="Minx P."/>
            <person name="Cordum H."/>
            <person name="Wilson R."/>
            <person name="Cheng Z."/>
            <person name="Jin W."/>
            <person name="Jiang J."/>
            <person name="Leong S.A."/>
            <person name="Iwama H."/>
            <person name="Gojobori T."/>
            <person name="Itoh T."/>
            <person name="Niimura Y."/>
            <person name="Fujii Y."/>
            <person name="Habara T."/>
            <person name="Sakai H."/>
            <person name="Sato Y."/>
            <person name="Wilson G."/>
            <person name="Kumar K."/>
            <person name="McCouch S."/>
            <person name="Juretic N."/>
            <person name="Hoen D."/>
            <person name="Wright S."/>
            <person name="Bruskiewich R."/>
            <person name="Bureau T."/>
            <person name="Miyao A."/>
            <person name="Hirochika H."/>
            <person name="Nishikawa T."/>
            <person name="Kadowaki K."/>
            <person name="Sugiura M."/>
            <person name="Burr B."/>
            <person name="Sasaki T."/>
        </authorList>
    </citation>
    <scope>NUCLEOTIDE SEQUENCE [LARGE SCALE GENOMIC DNA]</scope>
    <source>
        <strain evidence="3">cv. Nipponbare</strain>
    </source>
</reference>
<name>Q8L4B8_ORYSJ</name>
<reference evidence="1" key="1">
    <citation type="submission" date="2001-10" db="EMBL/GenBank/DDBJ databases">
        <title>Oryza sativa nipponbare(GA3) genomic DNA, chromosome 7, PAC clone:P0560B08.</title>
        <authorList>
            <person name="Sasaki T."/>
            <person name="Matsumoto T."/>
            <person name="Yamamoto K."/>
        </authorList>
    </citation>
    <scope>NUCLEOTIDE SEQUENCE</scope>
</reference>
<reference evidence="2" key="2">
    <citation type="submission" date="2001-11" db="EMBL/GenBank/DDBJ databases">
        <title>Oryza sativa nipponbare(GA3) genomic DNA, chromosome 7, PAC clone:P0594D10.</title>
        <authorList>
            <person name="Sasaki T."/>
            <person name="Matsumoto T."/>
            <person name="Yamamoto K."/>
        </authorList>
    </citation>
    <scope>NUCLEOTIDE SEQUENCE</scope>
</reference>
<organism evidence="1 3">
    <name type="scientific">Oryza sativa subsp. japonica</name>
    <name type="common">Rice</name>
    <dbReference type="NCBI Taxonomy" id="39947"/>
    <lineage>
        <taxon>Eukaryota</taxon>
        <taxon>Viridiplantae</taxon>
        <taxon>Streptophyta</taxon>
        <taxon>Embryophyta</taxon>
        <taxon>Tracheophyta</taxon>
        <taxon>Spermatophyta</taxon>
        <taxon>Magnoliopsida</taxon>
        <taxon>Liliopsida</taxon>
        <taxon>Poales</taxon>
        <taxon>Poaceae</taxon>
        <taxon>BOP clade</taxon>
        <taxon>Oryzoideae</taxon>
        <taxon>Oryzeae</taxon>
        <taxon>Oryzinae</taxon>
        <taxon>Oryza</taxon>
        <taxon>Oryza sativa</taxon>
    </lineage>
</organism>
<gene>
    <name evidence="1" type="primary">P0560B08.125</name>
    <name evidence="2" type="synonym">P0594D10.107</name>
</gene>
<protein>
    <submittedName>
        <fullName evidence="1">Uncharacterized protein</fullName>
    </submittedName>
</protein>
<evidence type="ECO:0000313" key="3">
    <source>
        <dbReference type="Proteomes" id="UP000000763"/>
    </source>
</evidence>
<reference evidence="3" key="4">
    <citation type="journal article" date="2008" name="Nucleic Acids Res.">
        <title>The rice annotation project database (RAP-DB): 2008 update.</title>
        <authorList>
            <consortium name="The rice annotation project (RAP)"/>
        </authorList>
    </citation>
    <scope>GENOME REANNOTATION</scope>
    <source>
        <strain evidence="3">cv. Nipponbare</strain>
    </source>
</reference>
<proteinExistence type="predicted"/>
<evidence type="ECO:0000313" key="1">
    <source>
        <dbReference type="EMBL" id="BAC10128.1"/>
    </source>
</evidence>
<accession>Q8L4B8</accession>
<dbReference type="AlphaFoldDB" id="Q8L4B8"/>
<dbReference type="Proteomes" id="UP000000763">
    <property type="component" value="Chromosome 7"/>
</dbReference>
<sequence length="75" mass="8275">MDGRGTRICCSDLQRGQGGWMDGPRSRSGSTWRFAIKVDVIDGWVDGWMDHPMHTAAMKADALQRAASVVLNVQN</sequence>